<dbReference type="PROSITE" id="PS50245">
    <property type="entry name" value="CAP_GLY_2"/>
    <property type="match status" value="3"/>
</dbReference>
<feature type="domain" description="CAP-Gly" evidence="3">
    <location>
        <begin position="403"/>
        <end position="446"/>
    </location>
</feature>
<accession>A0A6F9DAB4</accession>
<dbReference type="PROSITE" id="PS50297">
    <property type="entry name" value="ANK_REP_REGION"/>
    <property type="match status" value="1"/>
</dbReference>
<feature type="domain" description="CAP-Gly" evidence="3">
    <location>
        <begin position="552"/>
        <end position="594"/>
    </location>
</feature>
<dbReference type="InterPro" id="IPR000938">
    <property type="entry name" value="CAP-Gly_domain"/>
</dbReference>
<dbReference type="SUPFAM" id="SSF74924">
    <property type="entry name" value="Cap-Gly domain"/>
    <property type="match status" value="3"/>
</dbReference>
<evidence type="ECO:0000256" key="2">
    <source>
        <dbReference type="SAM" id="MobiDB-lite"/>
    </source>
</evidence>
<dbReference type="Pfam" id="PF01302">
    <property type="entry name" value="CAP_GLY"/>
    <property type="match status" value="3"/>
</dbReference>
<dbReference type="InterPro" id="IPR036770">
    <property type="entry name" value="Ankyrin_rpt-contain_sf"/>
</dbReference>
<dbReference type="GO" id="GO:0030286">
    <property type="term" value="C:dynein complex"/>
    <property type="evidence" value="ECO:0007669"/>
    <property type="project" value="UniProtKB-KW"/>
</dbReference>
<dbReference type="InterPro" id="IPR036859">
    <property type="entry name" value="CAP-Gly_dom_sf"/>
</dbReference>
<evidence type="ECO:0000313" key="4">
    <source>
        <dbReference type="EMBL" id="CAB3231669.1"/>
    </source>
</evidence>
<dbReference type="Gene3D" id="2.30.30.190">
    <property type="entry name" value="CAP Gly-rich-like domain"/>
    <property type="match status" value="3"/>
</dbReference>
<dbReference type="PROSITE" id="PS50088">
    <property type="entry name" value="ANK_REPEAT"/>
    <property type="match status" value="1"/>
</dbReference>
<dbReference type="EMBL" id="LR784011">
    <property type="protein sequence ID" value="CAB3231669.1"/>
    <property type="molecule type" value="mRNA"/>
</dbReference>
<dbReference type="Gene3D" id="1.25.40.20">
    <property type="entry name" value="Ankyrin repeat-containing domain"/>
    <property type="match status" value="1"/>
</dbReference>
<dbReference type="PANTHER" id="PTHR18916">
    <property type="entry name" value="DYNACTIN 1-RELATED MICROTUBULE-BINDING"/>
    <property type="match status" value="1"/>
</dbReference>
<organism evidence="4">
    <name type="scientific">Phallusia mammillata</name>
    <dbReference type="NCBI Taxonomy" id="59560"/>
    <lineage>
        <taxon>Eukaryota</taxon>
        <taxon>Metazoa</taxon>
        <taxon>Chordata</taxon>
        <taxon>Tunicata</taxon>
        <taxon>Ascidiacea</taxon>
        <taxon>Phlebobranchia</taxon>
        <taxon>Ascidiidae</taxon>
        <taxon>Phallusia</taxon>
    </lineage>
</organism>
<feature type="domain" description="CAP-Gly" evidence="3">
    <location>
        <begin position="312"/>
        <end position="354"/>
    </location>
</feature>
<gene>
    <name evidence="4" type="primary">Clip4</name>
</gene>
<dbReference type="SUPFAM" id="SSF48403">
    <property type="entry name" value="Ankyrin repeat"/>
    <property type="match status" value="1"/>
</dbReference>
<reference evidence="4" key="1">
    <citation type="submission" date="2020-04" db="EMBL/GenBank/DDBJ databases">
        <authorList>
            <person name="Neveu A P."/>
        </authorList>
    </citation>
    <scope>NUCLEOTIDE SEQUENCE</scope>
    <source>
        <tissue evidence="4">Whole embryo</tissue>
    </source>
</reference>
<dbReference type="GO" id="GO:0005874">
    <property type="term" value="C:microtubule"/>
    <property type="evidence" value="ECO:0007669"/>
    <property type="project" value="UniProtKB-KW"/>
</dbReference>
<feature type="compositionally biased region" description="Polar residues" evidence="2">
    <location>
        <begin position="493"/>
        <end position="506"/>
    </location>
</feature>
<dbReference type="PANTHER" id="PTHR18916:SF89">
    <property type="entry name" value="CAP-GLY DOMAIN-CONTAINING PROTEIN"/>
    <property type="match status" value="1"/>
</dbReference>
<keyword evidence="1" id="KW-0040">ANK repeat</keyword>
<feature type="repeat" description="ANK" evidence="1">
    <location>
        <begin position="120"/>
        <end position="158"/>
    </location>
</feature>
<dbReference type="SMART" id="SM01052">
    <property type="entry name" value="CAP_GLY"/>
    <property type="match status" value="3"/>
</dbReference>
<evidence type="ECO:0000256" key="1">
    <source>
        <dbReference type="PROSITE-ProRule" id="PRU00023"/>
    </source>
</evidence>
<dbReference type="InterPro" id="IPR002110">
    <property type="entry name" value="Ankyrin_rpt"/>
</dbReference>
<proteinExistence type="evidence at transcript level"/>
<dbReference type="GO" id="GO:0005819">
    <property type="term" value="C:spindle"/>
    <property type="evidence" value="ECO:0007669"/>
    <property type="project" value="UniProtKB-SubCell"/>
</dbReference>
<feature type="region of interest" description="Disordered" evidence="2">
    <location>
        <begin position="445"/>
        <end position="529"/>
    </location>
</feature>
<name>A0A6F9DAB4_9ASCI</name>
<sequence>MDDLEINVLHETSKDQTIEVNDLQTEKDDSELTSECLDILIHPPADLPLPYGIDEKQTDLIFLDPSIGEGKRLVHDKTATMSQLFAVARQFINPVCGNIGLVVDEMVRRGIPINDVDSTSGMTILHYAVRAAAMTEKHALSVVKRLLSEGADPNQRSLYMDMNALHLAAYFDIPSAVGLLLKSREQWSSVAVDSLCGSFEYGTSLHIAASCLSCCAAEILLQKGACYCAKDDLGRTPEECIPTNLSTKEEKMKANHIKDLLHRYGKSKTMNKLDTKKGTKLTIGSCVEVTIRKSTASGKLTKTLFGTLRYLGSLPTSSAQWAGVELDTPDGKNDGSIGGSSYFVCKQDHGIFVPASHVVVVDKKGHSSRSKRSHRKQDVSCDFLVGERVIVAETKLGTVRFVGTTQFASGTWCGVELDERGQGRNDGSIGGVRYFTCDSSKGIFAPPSKLKRENPPESDATENDVTMDILRTPDTTPLSTPRGRRSKSHDRVTQPNLKTASKSAPSTPHVDRKRLSRSQSTTPSEKKTNYLKPDMQIELGATGQSATVKFIGTTDFASGLWVGLDLRSPIGKNDGSVKGKRYFTCSPKHGVMLRPSRVSRNGLNGDQLIPPHLVALKRDSK</sequence>
<dbReference type="AlphaFoldDB" id="A0A6F9DAB4"/>
<dbReference type="SMART" id="SM00248">
    <property type="entry name" value="ANK"/>
    <property type="match status" value="2"/>
</dbReference>
<protein>
    <submittedName>
        <fullName evidence="4">CAP-Gly domain-containing linker protein 4-like</fullName>
    </submittedName>
</protein>
<evidence type="ECO:0000259" key="3">
    <source>
        <dbReference type="PROSITE" id="PS50245"/>
    </source>
</evidence>
<dbReference type="PROSITE" id="PS00845">
    <property type="entry name" value="CAP_GLY_1"/>
    <property type="match status" value="2"/>
</dbReference>
<dbReference type="Pfam" id="PF12796">
    <property type="entry name" value="Ank_2"/>
    <property type="match status" value="1"/>
</dbReference>